<reference evidence="1" key="1">
    <citation type="submission" date="2023-10" db="EMBL/GenBank/DDBJ databases">
        <authorList>
            <person name="Rodriguez Cubillos JULIANA M."/>
            <person name="De Vega J."/>
        </authorList>
    </citation>
    <scope>NUCLEOTIDE SEQUENCE</scope>
</reference>
<evidence type="ECO:0000313" key="2">
    <source>
        <dbReference type="Proteomes" id="UP001177021"/>
    </source>
</evidence>
<sequence>MMLAPVRPTSLDDVVKVVKAANKWPPFAVSVRGHRHSINGQADTRMKCVVVEMGKGIKGPKVWEKEMYVDVWGGELWIDVLKATMEYGLAPMSWTDYLYLSVGGTLSNAGNWTNRTKENISKVSEDIKFDVLRGLTNSLLAAKKPDEAVQFLLAYREHLSSEDFSKKYESSPTDSQPVSFQKKRVQPNGIDCGYYVMKNMIDIVSASITKNWMEVFNDPTALTEKELYDLRDRWATCFLELYNPEVDYDDGDEKD</sequence>
<dbReference type="Proteomes" id="UP001177021">
    <property type="component" value="Unassembled WGS sequence"/>
</dbReference>
<name>A0ACB0JN87_TRIPR</name>
<evidence type="ECO:0000313" key="1">
    <source>
        <dbReference type="EMBL" id="CAJ2646211.1"/>
    </source>
</evidence>
<comment type="caution">
    <text evidence="1">The sequence shown here is derived from an EMBL/GenBank/DDBJ whole genome shotgun (WGS) entry which is preliminary data.</text>
</comment>
<keyword evidence="2" id="KW-1185">Reference proteome</keyword>
<accession>A0ACB0JN87</accession>
<proteinExistence type="predicted"/>
<organism evidence="1 2">
    <name type="scientific">Trifolium pratense</name>
    <name type="common">Red clover</name>
    <dbReference type="NCBI Taxonomy" id="57577"/>
    <lineage>
        <taxon>Eukaryota</taxon>
        <taxon>Viridiplantae</taxon>
        <taxon>Streptophyta</taxon>
        <taxon>Embryophyta</taxon>
        <taxon>Tracheophyta</taxon>
        <taxon>Spermatophyta</taxon>
        <taxon>Magnoliopsida</taxon>
        <taxon>eudicotyledons</taxon>
        <taxon>Gunneridae</taxon>
        <taxon>Pentapetalae</taxon>
        <taxon>rosids</taxon>
        <taxon>fabids</taxon>
        <taxon>Fabales</taxon>
        <taxon>Fabaceae</taxon>
        <taxon>Papilionoideae</taxon>
        <taxon>50 kb inversion clade</taxon>
        <taxon>NPAAA clade</taxon>
        <taxon>Hologalegina</taxon>
        <taxon>IRL clade</taxon>
        <taxon>Trifolieae</taxon>
        <taxon>Trifolium</taxon>
    </lineage>
</organism>
<gene>
    <name evidence="1" type="ORF">MILVUS5_LOCUS14961</name>
</gene>
<dbReference type="EMBL" id="CASHSV030000109">
    <property type="protein sequence ID" value="CAJ2646211.1"/>
    <property type="molecule type" value="Genomic_DNA"/>
</dbReference>
<protein>
    <submittedName>
        <fullName evidence="1">Uncharacterized protein</fullName>
    </submittedName>
</protein>